<dbReference type="AlphaFoldDB" id="A0A8H5CJM3"/>
<feature type="compositionally biased region" description="Low complexity" evidence="1">
    <location>
        <begin position="339"/>
        <end position="401"/>
    </location>
</feature>
<evidence type="ECO:0000256" key="1">
    <source>
        <dbReference type="SAM" id="MobiDB-lite"/>
    </source>
</evidence>
<reference evidence="2 3" key="1">
    <citation type="journal article" date="2020" name="ISME J.">
        <title>Uncovering the hidden diversity of litter-decomposition mechanisms in mushroom-forming fungi.</title>
        <authorList>
            <person name="Floudas D."/>
            <person name="Bentzer J."/>
            <person name="Ahren D."/>
            <person name="Johansson T."/>
            <person name="Persson P."/>
            <person name="Tunlid A."/>
        </authorList>
    </citation>
    <scope>NUCLEOTIDE SEQUENCE [LARGE SCALE GENOMIC DNA]</scope>
    <source>
        <strain evidence="2 3">CBS 291.85</strain>
    </source>
</reference>
<feature type="region of interest" description="Disordered" evidence="1">
    <location>
        <begin position="1"/>
        <end position="39"/>
    </location>
</feature>
<organism evidence="2 3">
    <name type="scientific">Tetrapyrgos nigripes</name>
    <dbReference type="NCBI Taxonomy" id="182062"/>
    <lineage>
        <taxon>Eukaryota</taxon>
        <taxon>Fungi</taxon>
        <taxon>Dikarya</taxon>
        <taxon>Basidiomycota</taxon>
        <taxon>Agaricomycotina</taxon>
        <taxon>Agaricomycetes</taxon>
        <taxon>Agaricomycetidae</taxon>
        <taxon>Agaricales</taxon>
        <taxon>Marasmiineae</taxon>
        <taxon>Marasmiaceae</taxon>
        <taxon>Tetrapyrgos</taxon>
    </lineage>
</organism>
<comment type="caution">
    <text evidence="2">The sequence shown here is derived from an EMBL/GenBank/DDBJ whole genome shotgun (WGS) entry which is preliminary data.</text>
</comment>
<accession>A0A8H5CJM3</accession>
<dbReference type="Proteomes" id="UP000559256">
    <property type="component" value="Unassembled WGS sequence"/>
</dbReference>
<sequence>MDPINNDPGAANLFPDPDPESIAISNKLGSNPEELLPRPRRTVRIPGHFADFNYNEARNITQLVPQPDPEAVVDLEVASAASNTPAPLPSLPSASFAPTQHTTELDQFHVFCIYQTLPGRYPNISESDGLGDAPTFSVADEANQYLANAHLKLAQEEDSGEEEENGTDWFAPFENPSAFRLSNWYTEANGNLSLAHVDRLVANVLKKDFDVADLDNFHAAKEIGRLDQPKNGDTNSIFSSHVWSESFVNIRLPHAGSIGGEENTPTLEIKGIHRRSFVEVIRTAFIDVGFLKFSLSGFQEFWRPTPDSSPDRLYSEVFTADEYLETEHELFKQQQDHLSSSSDSGSDSEQGAPSSSSGSGQGAPSSPSDSKSGSESVSSNSKSGSESTSSNSESGSESTSSIPHQVLNQ</sequence>
<evidence type="ECO:0000313" key="2">
    <source>
        <dbReference type="EMBL" id="KAF5342945.1"/>
    </source>
</evidence>
<dbReference type="EMBL" id="JAACJM010000152">
    <property type="protein sequence ID" value="KAF5342945.1"/>
    <property type="molecule type" value="Genomic_DNA"/>
</dbReference>
<gene>
    <name evidence="2" type="ORF">D9758_014964</name>
</gene>
<name>A0A8H5CJM3_9AGAR</name>
<protein>
    <submittedName>
        <fullName evidence="2">Uncharacterized protein</fullName>
    </submittedName>
</protein>
<keyword evidence="3" id="KW-1185">Reference proteome</keyword>
<feature type="region of interest" description="Disordered" evidence="1">
    <location>
        <begin position="330"/>
        <end position="409"/>
    </location>
</feature>
<dbReference type="OrthoDB" id="3208495at2759"/>
<proteinExistence type="predicted"/>
<evidence type="ECO:0000313" key="3">
    <source>
        <dbReference type="Proteomes" id="UP000559256"/>
    </source>
</evidence>